<dbReference type="Pfam" id="PF01565">
    <property type="entry name" value="FAD_binding_4"/>
    <property type="match status" value="1"/>
</dbReference>
<evidence type="ECO:0000256" key="1">
    <source>
        <dbReference type="ARBA" id="ARBA00004167"/>
    </source>
</evidence>
<dbReference type="InterPro" id="IPR016169">
    <property type="entry name" value="FAD-bd_PCMH_sub2"/>
</dbReference>
<protein>
    <recommendedName>
        <fullName evidence="2">Delta(24)-sterol reductase</fullName>
        <ecNumber evidence="2">1.3.1.72</ecNumber>
    </recommendedName>
</protein>
<keyword evidence="5" id="KW-0560">Oxidoreductase</keyword>
<dbReference type="InterPro" id="IPR036318">
    <property type="entry name" value="FAD-bd_PCMH-like_sf"/>
</dbReference>
<dbReference type="EMBL" id="JAPDRL010000020">
    <property type="protein sequence ID" value="KAJ9666381.1"/>
    <property type="molecule type" value="Genomic_DNA"/>
</dbReference>
<evidence type="ECO:0000256" key="3">
    <source>
        <dbReference type="ARBA" id="ARBA00022692"/>
    </source>
</evidence>
<evidence type="ECO:0000256" key="4">
    <source>
        <dbReference type="ARBA" id="ARBA00022989"/>
    </source>
</evidence>
<dbReference type="Proteomes" id="UP001172684">
    <property type="component" value="Unassembled WGS sequence"/>
</dbReference>
<evidence type="ECO:0000256" key="6">
    <source>
        <dbReference type="ARBA" id="ARBA00023136"/>
    </source>
</evidence>
<comment type="caution">
    <text evidence="8">The sequence shown here is derived from an EMBL/GenBank/DDBJ whole genome shotgun (WGS) entry which is preliminary data.</text>
</comment>
<accession>A0ABQ9NZ93</accession>
<dbReference type="InterPro" id="IPR040165">
    <property type="entry name" value="Diminuto-like"/>
</dbReference>
<evidence type="ECO:0000313" key="9">
    <source>
        <dbReference type="Proteomes" id="UP001172684"/>
    </source>
</evidence>
<keyword evidence="9" id="KW-1185">Reference proteome</keyword>
<reference evidence="8" key="1">
    <citation type="submission" date="2022-10" db="EMBL/GenBank/DDBJ databases">
        <title>Culturing micro-colonial fungi from biological soil crusts in the Mojave desert and describing Neophaeococcomyces mojavensis, and introducing the new genera and species Taxawa tesnikishii.</title>
        <authorList>
            <person name="Kurbessoian T."/>
            <person name="Stajich J.E."/>
        </authorList>
    </citation>
    <scope>NUCLEOTIDE SEQUENCE</scope>
    <source>
        <strain evidence="8">TK_1</strain>
    </source>
</reference>
<name>A0ABQ9NZ93_9PEZI</name>
<keyword evidence="4" id="KW-1133">Transmembrane helix</keyword>
<organism evidence="8 9">
    <name type="scientific">Coniosporium apollinis</name>
    <dbReference type="NCBI Taxonomy" id="61459"/>
    <lineage>
        <taxon>Eukaryota</taxon>
        <taxon>Fungi</taxon>
        <taxon>Dikarya</taxon>
        <taxon>Ascomycota</taxon>
        <taxon>Pezizomycotina</taxon>
        <taxon>Dothideomycetes</taxon>
        <taxon>Dothideomycetes incertae sedis</taxon>
        <taxon>Coniosporium</taxon>
    </lineage>
</organism>
<dbReference type="PANTHER" id="PTHR10801:SF0">
    <property type="entry name" value="DELTA(24)-STEROL REDUCTASE"/>
    <property type="match status" value="1"/>
</dbReference>
<comment type="subcellular location">
    <subcellularLocation>
        <location evidence="1">Membrane</location>
        <topology evidence="1">Single-pass membrane protein</topology>
    </subcellularLocation>
</comment>
<evidence type="ECO:0000313" key="8">
    <source>
        <dbReference type="EMBL" id="KAJ9666381.1"/>
    </source>
</evidence>
<dbReference type="PROSITE" id="PS51387">
    <property type="entry name" value="FAD_PCMH"/>
    <property type="match status" value="1"/>
</dbReference>
<feature type="domain" description="FAD-binding PCMH-type" evidence="7">
    <location>
        <begin position="1"/>
        <end position="167"/>
    </location>
</feature>
<evidence type="ECO:0000259" key="7">
    <source>
        <dbReference type="PROSITE" id="PS51387"/>
    </source>
</evidence>
<sequence length="497" mass="56814">MEQHRERVAAIASRVRHFYDRKEPFRMYHGSTNSTRQLNRRHDNTINTSGLTHVLEVSRTTMSALVEPNVAMDALCEATLKQNLVAPIVMEFPGITVGGGFSGSSGESSSFKYGLFDCTVKSIEIVLGNGDILTASETENQDLFRGAAGSCGTLGVVTLLELQLVEAMEYVELTYHPFVSMPQAIKDIEAATHDRSIDYVDGIVFAPDRACIMTGRRVSSPPAGARIQRFTRPYDPWFYIHCSRLLRGKTTPIVEAIPLTDYLFRYDRGTFWGGMHAFHYFLFPFNRVTRFLLDHFMHTRVMYHAFHASGLAAQTIVQDLALPFATAEEFINYIDATLGFYPLWLCPVRARPRAQSFAVGRNLPDAGMMLNIGVWGMGPANHEEFVKKNRELEKKVRELRGIKCLYAHTYYTEDEFWEIYDRKWYEDLRVRYQATLLPSVYEKVRVPVPEKRREDVNVDLGAWLLVLFWSTWPFSGLYGVWKAIFGGDYLLAKEKEQ</sequence>
<evidence type="ECO:0000256" key="5">
    <source>
        <dbReference type="ARBA" id="ARBA00023002"/>
    </source>
</evidence>
<evidence type="ECO:0000256" key="2">
    <source>
        <dbReference type="ARBA" id="ARBA00012405"/>
    </source>
</evidence>
<gene>
    <name evidence="8" type="ORF">H2201_003569</name>
</gene>
<dbReference type="PANTHER" id="PTHR10801">
    <property type="entry name" value="24-DEHYDROCHOLESTEROL REDUCTASE"/>
    <property type="match status" value="1"/>
</dbReference>
<dbReference type="SUPFAM" id="SSF56176">
    <property type="entry name" value="FAD-binding/transporter-associated domain-like"/>
    <property type="match status" value="1"/>
</dbReference>
<dbReference type="InterPro" id="IPR006094">
    <property type="entry name" value="Oxid_FAD_bind_N"/>
</dbReference>
<dbReference type="Gene3D" id="3.30.465.10">
    <property type="match status" value="1"/>
</dbReference>
<keyword evidence="6" id="KW-0472">Membrane</keyword>
<dbReference type="EC" id="1.3.1.72" evidence="2"/>
<dbReference type="InterPro" id="IPR016166">
    <property type="entry name" value="FAD-bd_PCMH"/>
</dbReference>
<keyword evidence="3" id="KW-0812">Transmembrane</keyword>
<proteinExistence type="predicted"/>